<dbReference type="RefSeq" id="WP_344342002.1">
    <property type="nucleotide sequence ID" value="NZ_BAAAKJ010000321.1"/>
</dbReference>
<gene>
    <name evidence="1" type="ORF">GCM10009639_55680</name>
</gene>
<evidence type="ECO:0000313" key="1">
    <source>
        <dbReference type="EMBL" id="GAA1407209.1"/>
    </source>
</evidence>
<name>A0ABN1YE54_9ACTN</name>
<organism evidence="1 2">
    <name type="scientific">Kitasatospora putterlickiae</name>
    <dbReference type="NCBI Taxonomy" id="221725"/>
    <lineage>
        <taxon>Bacteria</taxon>
        <taxon>Bacillati</taxon>
        <taxon>Actinomycetota</taxon>
        <taxon>Actinomycetes</taxon>
        <taxon>Kitasatosporales</taxon>
        <taxon>Streptomycetaceae</taxon>
        <taxon>Kitasatospora</taxon>
    </lineage>
</organism>
<protein>
    <submittedName>
        <fullName evidence="1">Uncharacterized protein</fullName>
    </submittedName>
</protein>
<dbReference type="EMBL" id="BAAAKJ010000321">
    <property type="protein sequence ID" value="GAA1407209.1"/>
    <property type="molecule type" value="Genomic_DNA"/>
</dbReference>
<comment type="caution">
    <text evidence="1">The sequence shown here is derived from an EMBL/GenBank/DDBJ whole genome shotgun (WGS) entry which is preliminary data.</text>
</comment>
<sequence>MSVSHSFNLATPMSVAEVADTLNGVAQGVRLFDATTRAEGLLTEGVATRSGTWIRVFAPDPKPWNPLVADLHVTPTVSVVFRLDKTTDLSEQEDDVVRLVSGLLDRVPGDAVLQFHYEIIWLLRRDGGLSLNERDDLWTAERLAVVPRPFSRESHAFSDED</sequence>
<accession>A0ABN1YE54</accession>
<reference evidence="1 2" key="1">
    <citation type="journal article" date="2019" name="Int. J. Syst. Evol. Microbiol.">
        <title>The Global Catalogue of Microorganisms (GCM) 10K type strain sequencing project: providing services to taxonomists for standard genome sequencing and annotation.</title>
        <authorList>
            <consortium name="The Broad Institute Genomics Platform"/>
            <consortium name="The Broad Institute Genome Sequencing Center for Infectious Disease"/>
            <person name="Wu L."/>
            <person name="Ma J."/>
        </authorList>
    </citation>
    <scope>NUCLEOTIDE SEQUENCE [LARGE SCALE GENOMIC DNA]</scope>
    <source>
        <strain evidence="1 2">JCM 12393</strain>
    </source>
</reference>
<evidence type="ECO:0000313" key="2">
    <source>
        <dbReference type="Proteomes" id="UP001499863"/>
    </source>
</evidence>
<keyword evidence="2" id="KW-1185">Reference proteome</keyword>
<dbReference type="NCBIfam" id="NF040657">
    <property type="entry name" value="immun_SitI3"/>
    <property type="match status" value="1"/>
</dbReference>
<proteinExistence type="predicted"/>
<dbReference type="Proteomes" id="UP001499863">
    <property type="component" value="Unassembled WGS sequence"/>
</dbReference>
<dbReference type="InterPro" id="IPR049799">
    <property type="entry name" value="SitI3-like"/>
</dbReference>